<dbReference type="SUPFAM" id="SSF52047">
    <property type="entry name" value="RNI-like"/>
    <property type="match status" value="2"/>
</dbReference>
<keyword evidence="11" id="KW-0325">Glycoprotein</keyword>
<comment type="similarity">
    <text evidence="2">Belongs to the RLP family.</text>
</comment>
<evidence type="ECO:0000259" key="13">
    <source>
        <dbReference type="Pfam" id="PF08263"/>
    </source>
</evidence>
<dbReference type="PANTHER" id="PTHR48063:SF16">
    <property type="entry name" value="LRR RECEPTOR-LIKE SERINE_THREONINE-PROTEIN KINASE GSO1"/>
    <property type="match status" value="1"/>
</dbReference>
<dbReference type="PANTHER" id="PTHR48063">
    <property type="entry name" value="LRR RECEPTOR-LIKE KINASE"/>
    <property type="match status" value="1"/>
</dbReference>
<dbReference type="Pfam" id="PF08263">
    <property type="entry name" value="LRRNT_2"/>
    <property type="match status" value="1"/>
</dbReference>
<dbReference type="InterPro" id="IPR055414">
    <property type="entry name" value="LRR_R13L4/SHOC2-like"/>
</dbReference>
<evidence type="ECO:0000256" key="2">
    <source>
        <dbReference type="ARBA" id="ARBA00009592"/>
    </source>
</evidence>
<evidence type="ECO:0000256" key="12">
    <source>
        <dbReference type="SAM" id="Phobius"/>
    </source>
</evidence>
<evidence type="ECO:0000313" key="15">
    <source>
        <dbReference type="EMBL" id="KAK9221942.1"/>
    </source>
</evidence>
<dbReference type="Pfam" id="PF13855">
    <property type="entry name" value="LRR_8"/>
    <property type="match status" value="1"/>
</dbReference>
<dbReference type="SMART" id="SM00369">
    <property type="entry name" value="LRR_TYP"/>
    <property type="match status" value="10"/>
</dbReference>
<dbReference type="InterPro" id="IPR013210">
    <property type="entry name" value="LRR_N_plant-typ"/>
</dbReference>
<keyword evidence="8 12" id="KW-1133">Transmembrane helix</keyword>
<reference evidence="15 16" key="1">
    <citation type="submission" date="2024-05" db="EMBL/GenBank/DDBJ databases">
        <title>Haplotype-resolved chromosome-level genome assembly of Huyou (Citrus changshanensis).</title>
        <authorList>
            <person name="Miao C."/>
            <person name="Chen W."/>
            <person name="Wu Y."/>
            <person name="Wang L."/>
            <person name="Zhao S."/>
            <person name="Grierson D."/>
            <person name="Xu C."/>
            <person name="Chen K."/>
        </authorList>
    </citation>
    <scope>NUCLEOTIDE SEQUENCE [LARGE SCALE GENOMIC DNA]</scope>
    <source>
        <strain evidence="15">01-14</strain>
        <tissue evidence="15">Leaf</tissue>
    </source>
</reference>
<evidence type="ECO:0000256" key="4">
    <source>
        <dbReference type="ARBA" id="ARBA00022614"/>
    </source>
</evidence>
<dbReference type="Gene3D" id="3.80.10.10">
    <property type="entry name" value="Ribonuclease Inhibitor"/>
    <property type="match status" value="6"/>
</dbReference>
<dbReference type="InterPro" id="IPR046956">
    <property type="entry name" value="RLP23-like"/>
</dbReference>
<comment type="subcellular location">
    <subcellularLocation>
        <location evidence="1">Cell membrane</location>
        <topology evidence="1">Single-pass type I membrane protein</topology>
    </subcellularLocation>
</comment>
<dbReference type="Pfam" id="PF00560">
    <property type="entry name" value="LRR_1"/>
    <property type="match status" value="11"/>
</dbReference>
<feature type="transmembrane region" description="Helical" evidence="12">
    <location>
        <begin position="932"/>
        <end position="955"/>
    </location>
</feature>
<organism evidence="15 16">
    <name type="scientific">Citrus x changshan-huyou</name>
    <dbReference type="NCBI Taxonomy" id="2935761"/>
    <lineage>
        <taxon>Eukaryota</taxon>
        <taxon>Viridiplantae</taxon>
        <taxon>Streptophyta</taxon>
        <taxon>Embryophyta</taxon>
        <taxon>Tracheophyta</taxon>
        <taxon>Spermatophyta</taxon>
        <taxon>Magnoliopsida</taxon>
        <taxon>eudicotyledons</taxon>
        <taxon>Gunneridae</taxon>
        <taxon>Pentapetalae</taxon>
        <taxon>rosids</taxon>
        <taxon>malvids</taxon>
        <taxon>Sapindales</taxon>
        <taxon>Rutaceae</taxon>
        <taxon>Aurantioideae</taxon>
        <taxon>Citrus</taxon>
    </lineage>
</organism>
<dbReference type="AlphaFoldDB" id="A0AAP0MX51"/>
<dbReference type="FunFam" id="3.80.10.10:FF:000649">
    <property type="entry name" value="Leucine Rich Repeat family protein"/>
    <property type="match status" value="2"/>
</dbReference>
<dbReference type="FunFam" id="3.80.10.10:FF:000129">
    <property type="entry name" value="Leucine-rich repeat receptor-like kinase"/>
    <property type="match status" value="1"/>
</dbReference>
<protein>
    <submittedName>
        <fullName evidence="15">Uncharacterized protein</fullName>
    </submittedName>
</protein>
<proteinExistence type="inferred from homology"/>
<dbReference type="FunFam" id="3.80.10.10:FF:000095">
    <property type="entry name" value="LRR receptor-like serine/threonine-protein kinase GSO1"/>
    <property type="match status" value="1"/>
</dbReference>
<dbReference type="GO" id="GO:0005886">
    <property type="term" value="C:plasma membrane"/>
    <property type="evidence" value="ECO:0007669"/>
    <property type="project" value="UniProtKB-SubCell"/>
</dbReference>
<dbReference type="EMBL" id="JBCGBO010000002">
    <property type="protein sequence ID" value="KAK9221942.1"/>
    <property type="molecule type" value="Genomic_DNA"/>
</dbReference>
<sequence>MATNMANNQYIQPVFLVLLSGFLFFNSVRLSSCQSIARCEQNEKEALLKIKANVADPSGRLSSWTGEDCCKWEGVICDNSTGKVVQLKLRSPEIPDSFTDNGTTYQLEGEISPSVLELKHLNYLDLSLNNFRGSRIPNFLGSLEKLRYLNLSGASFAGNIPPSFGNLSSLQILDLNTFYYSSLESDDVEWLSRLSSLQYLNLEGVDLSKAGSSWVQATNMLPSLSELHLPACGLFEFPPLSVVNFSSLLVLDLSSNDFNSSIPQWLFNISKLAHLDLRANNLLGNIPDAFANMTSLHELDLSENSLIGGQIPKDLGSLCNLRDLDLSGNDLDGEIIEFVDRLSKCANSSLESLDLGQNNLGGFLPNSLGQLENLKILQLWGNLFRGSIPESIGNLSSLRELYLHNNQMDGTIPESLGKLSHLVVLDISGNPWIGLVTEVHFSKLKNLKELHIAKYSLAPRLTLVFNVSPEWVPPFKLRYMRLRSCQLGPKFPAWLRNQNELHTFILRNAQISDTIPEWFWQLDLSLYELDLGYNQISGRVPNSLKFLPQSTVYLNWNLFSGPFPLWSSNVSALYLSNNSFSGPIPSDIGDRMPMLTDMDISHNLLNGTIPLSIGRLSSLTTLSISNNNLTGHIPEFWNGLPFLYAVDVSNNSLSGEIPSSMGSLRYLRFLMLSNNRLSGEIPSTLQNCTTIRTLDLGYNKLSGNIPTWLGKSTSLWILRLRSNLFFGDIPSQVCSLSSLHILDLAHNNLSKSIPSCIGNLTGMASDMDSERYEGNVLVTTKGTEYLYESTLYLVNSIDLGYNSLSGEIPDLTNLSGLVILNLSTNHLTGKIPDSIGSLERLETLDLSKNQLSGAIPPSLTSSTFLAHLNLSSNNLSGEIPSNNQFQSLNDPSIYAGNPALCGSPLSNKCNKDLETSDFTEGDDEDGDDFDKLLFYSSIAVGFIVGFWGVCGSLAMKKSWRLAYFRFFDKVKDRLILLVIQRE</sequence>
<evidence type="ECO:0000256" key="10">
    <source>
        <dbReference type="ARBA" id="ARBA00023170"/>
    </source>
</evidence>
<evidence type="ECO:0000259" key="14">
    <source>
        <dbReference type="Pfam" id="PF23598"/>
    </source>
</evidence>
<keyword evidence="16" id="KW-1185">Reference proteome</keyword>
<keyword evidence="5 12" id="KW-0812">Transmembrane</keyword>
<evidence type="ECO:0000256" key="7">
    <source>
        <dbReference type="ARBA" id="ARBA00022737"/>
    </source>
</evidence>
<evidence type="ECO:0000256" key="11">
    <source>
        <dbReference type="ARBA" id="ARBA00023180"/>
    </source>
</evidence>
<evidence type="ECO:0000256" key="9">
    <source>
        <dbReference type="ARBA" id="ARBA00023136"/>
    </source>
</evidence>
<comment type="caution">
    <text evidence="15">The sequence shown here is derived from an EMBL/GenBank/DDBJ whole genome shotgun (WGS) entry which is preliminary data.</text>
</comment>
<evidence type="ECO:0000313" key="16">
    <source>
        <dbReference type="Proteomes" id="UP001428341"/>
    </source>
</evidence>
<keyword evidence="10" id="KW-0675">Receptor</keyword>
<evidence type="ECO:0000256" key="3">
    <source>
        <dbReference type="ARBA" id="ARBA00022475"/>
    </source>
</evidence>
<feature type="domain" description="Leucine-rich repeat-containing N-terminal plant-type" evidence="13">
    <location>
        <begin position="41"/>
        <end position="78"/>
    </location>
</feature>
<feature type="domain" description="Disease resistance R13L4/SHOC-2-like LRR" evidence="14">
    <location>
        <begin position="349"/>
        <end position="497"/>
    </location>
</feature>
<dbReference type="Proteomes" id="UP001428341">
    <property type="component" value="Unassembled WGS sequence"/>
</dbReference>
<accession>A0AAP0MX51</accession>
<evidence type="ECO:0000256" key="5">
    <source>
        <dbReference type="ARBA" id="ARBA00022692"/>
    </source>
</evidence>
<dbReference type="InterPro" id="IPR032675">
    <property type="entry name" value="LRR_dom_sf"/>
</dbReference>
<keyword evidence="3" id="KW-1003">Cell membrane</keyword>
<dbReference type="InterPro" id="IPR001611">
    <property type="entry name" value="Leu-rich_rpt"/>
</dbReference>
<evidence type="ECO:0000256" key="8">
    <source>
        <dbReference type="ARBA" id="ARBA00022989"/>
    </source>
</evidence>
<dbReference type="Pfam" id="PF13516">
    <property type="entry name" value="LRR_6"/>
    <property type="match status" value="1"/>
</dbReference>
<dbReference type="Pfam" id="PF23598">
    <property type="entry name" value="LRR_14"/>
    <property type="match status" value="1"/>
</dbReference>
<keyword evidence="4" id="KW-0433">Leucine-rich repeat</keyword>
<gene>
    <name evidence="15" type="ORF">WN944_010373</name>
</gene>
<name>A0AAP0MX51_9ROSI</name>
<dbReference type="SUPFAM" id="SSF52058">
    <property type="entry name" value="L domain-like"/>
    <property type="match status" value="1"/>
</dbReference>
<dbReference type="InterPro" id="IPR003591">
    <property type="entry name" value="Leu-rich_rpt_typical-subtyp"/>
</dbReference>
<keyword evidence="9 12" id="KW-0472">Membrane</keyword>
<evidence type="ECO:0000256" key="1">
    <source>
        <dbReference type="ARBA" id="ARBA00004251"/>
    </source>
</evidence>
<evidence type="ECO:0000256" key="6">
    <source>
        <dbReference type="ARBA" id="ARBA00022729"/>
    </source>
</evidence>
<keyword evidence="7" id="KW-0677">Repeat</keyword>
<keyword evidence="6" id="KW-0732">Signal</keyword>
<dbReference type="FunFam" id="3.80.10.10:FF:000213">
    <property type="entry name" value="Tyrosine-sulfated glycopeptide receptor 1"/>
    <property type="match status" value="1"/>
</dbReference>